<evidence type="ECO:0000313" key="1">
    <source>
        <dbReference type="EMBL" id="GIQ90122.1"/>
    </source>
</evidence>
<sequence>MCHRFSVTESVSAPVTYTCVPVPHMTCVSTVPTLLAASVLGVPTLTTPVACTTVHAPCAHSCAPLYHAPVSAYTLAPTLAPTLLLSLTMVGGARDTTLTET</sequence>
<accession>A0A9K3D7M4</accession>
<dbReference type="AlphaFoldDB" id="A0A9K3D7M4"/>
<protein>
    <submittedName>
        <fullName evidence="1">Uncharacterized protein</fullName>
    </submittedName>
</protein>
<reference evidence="1 2" key="1">
    <citation type="journal article" date="2018" name="PLoS ONE">
        <title>The draft genome of Kipferlia bialata reveals reductive genome evolution in fornicate parasites.</title>
        <authorList>
            <person name="Tanifuji G."/>
            <person name="Takabayashi S."/>
            <person name="Kume K."/>
            <person name="Takagi M."/>
            <person name="Nakayama T."/>
            <person name="Kamikawa R."/>
            <person name="Inagaki Y."/>
            <person name="Hashimoto T."/>
        </authorList>
    </citation>
    <scope>NUCLEOTIDE SEQUENCE [LARGE SCALE GENOMIC DNA]</scope>
    <source>
        <strain evidence="1">NY0173</strain>
    </source>
</reference>
<comment type="caution">
    <text evidence="1">The sequence shown here is derived from an EMBL/GenBank/DDBJ whole genome shotgun (WGS) entry which is preliminary data.</text>
</comment>
<organism evidence="1 2">
    <name type="scientific">Kipferlia bialata</name>
    <dbReference type="NCBI Taxonomy" id="797122"/>
    <lineage>
        <taxon>Eukaryota</taxon>
        <taxon>Metamonada</taxon>
        <taxon>Carpediemonas-like organisms</taxon>
        <taxon>Kipferlia</taxon>
    </lineage>
</organism>
<proteinExistence type="predicted"/>
<dbReference type="EMBL" id="BDIP01005787">
    <property type="protein sequence ID" value="GIQ90122.1"/>
    <property type="molecule type" value="Genomic_DNA"/>
</dbReference>
<evidence type="ECO:0000313" key="2">
    <source>
        <dbReference type="Proteomes" id="UP000265618"/>
    </source>
</evidence>
<name>A0A9K3D7M4_9EUKA</name>
<keyword evidence="2" id="KW-1185">Reference proteome</keyword>
<gene>
    <name evidence="1" type="ORF">KIPB_012790</name>
</gene>
<dbReference type="Proteomes" id="UP000265618">
    <property type="component" value="Unassembled WGS sequence"/>
</dbReference>